<organism evidence="2 3">
    <name type="scientific">Streptomyces aureus</name>
    <dbReference type="NCBI Taxonomy" id="193461"/>
    <lineage>
        <taxon>Bacteria</taxon>
        <taxon>Bacillati</taxon>
        <taxon>Actinomycetota</taxon>
        <taxon>Actinomycetes</taxon>
        <taxon>Kitasatosporales</taxon>
        <taxon>Streptomycetaceae</taxon>
        <taxon>Streptomyces</taxon>
    </lineage>
</organism>
<accession>A0ABV4T1K6</accession>
<keyword evidence="3" id="KW-1185">Reference proteome</keyword>
<dbReference type="InterPro" id="IPR002933">
    <property type="entry name" value="Peptidase_M20"/>
</dbReference>
<protein>
    <submittedName>
        <fullName evidence="2">Amidohydrolase</fullName>
    </submittedName>
</protein>
<dbReference type="EMBL" id="JBGOSP010000054">
    <property type="protein sequence ID" value="MFA3843238.1"/>
    <property type="molecule type" value="Genomic_DNA"/>
</dbReference>
<dbReference type="RefSeq" id="WP_372567088.1">
    <property type="nucleotide sequence ID" value="NZ_JBGOSP010000054.1"/>
</dbReference>
<dbReference type="PANTHER" id="PTHR11014">
    <property type="entry name" value="PEPTIDASE M20 FAMILY MEMBER"/>
    <property type="match status" value="1"/>
</dbReference>
<comment type="caution">
    <text evidence="2">The sequence shown here is derived from an EMBL/GenBank/DDBJ whole genome shotgun (WGS) entry which is preliminary data.</text>
</comment>
<dbReference type="Pfam" id="PF07687">
    <property type="entry name" value="M20_dimer"/>
    <property type="match status" value="1"/>
</dbReference>
<dbReference type="InterPro" id="IPR036264">
    <property type="entry name" value="Bact_exopeptidase_dim_dom"/>
</dbReference>
<dbReference type="Gene3D" id="3.40.630.10">
    <property type="entry name" value="Zn peptidases"/>
    <property type="match status" value="1"/>
</dbReference>
<dbReference type="Proteomes" id="UP001571476">
    <property type="component" value="Unassembled WGS sequence"/>
</dbReference>
<dbReference type="SUPFAM" id="SSF53187">
    <property type="entry name" value="Zn-dependent exopeptidases"/>
    <property type="match status" value="1"/>
</dbReference>
<evidence type="ECO:0000313" key="3">
    <source>
        <dbReference type="Proteomes" id="UP001571476"/>
    </source>
</evidence>
<feature type="domain" description="Peptidase M20 dimerisation" evidence="1">
    <location>
        <begin position="194"/>
        <end position="287"/>
    </location>
</feature>
<dbReference type="Gene3D" id="3.30.70.360">
    <property type="match status" value="1"/>
</dbReference>
<dbReference type="PIRSF" id="PIRSF005962">
    <property type="entry name" value="Pept_M20D_amidohydro"/>
    <property type="match status" value="1"/>
</dbReference>
<dbReference type="PANTHER" id="PTHR11014:SF63">
    <property type="entry name" value="METALLOPEPTIDASE, PUTATIVE (AFU_ORTHOLOGUE AFUA_6G09600)-RELATED"/>
    <property type="match status" value="1"/>
</dbReference>
<evidence type="ECO:0000259" key="1">
    <source>
        <dbReference type="Pfam" id="PF07687"/>
    </source>
</evidence>
<proteinExistence type="predicted"/>
<reference evidence="2 3" key="1">
    <citation type="submission" date="2024-08" db="EMBL/GenBank/DDBJ databases">
        <title>Genome sequence of Streptomyces aureus CACIA-1.46HGO.</title>
        <authorList>
            <person name="Evangelista-Martinez Z."/>
        </authorList>
    </citation>
    <scope>NUCLEOTIDE SEQUENCE [LARGE SCALE GENOMIC DNA]</scope>
    <source>
        <strain evidence="2 3">CACIA-1.46HGO</strain>
    </source>
</reference>
<dbReference type="Pfam" id="PF01546">
    <property type="entry name" value="Peptidase_M20"/>
    <property type="match status" value="1"/>
</dbReference>
<dbReference type="NCBIfam" id="TIGR01891">
    <property type="entry name" value="amidohydrolases"/>
    <property type="match status" value="1"/>
</dbReference>
<evidence type="ECO:0000313" key="2">
    <source>
        <dbReference type="EMBL" id="MFA3843238.1"/>
    </source>
</evidence>
<dbReference type="SUPFAM" id="SSF55031">
    <property type="entry name" value="Bacterial exopeptidase dimerisation domain"/>
    <property type="match status" value="1"/>
</dbReference>
<name>A0ABV4T1K6_9ACTN</name>
<dbReference type="InterPro" id="IPR011650">
    <property type="entry name" value="Peptidase_M20_dimer"/>
</dbReference>
<dbReference type="InterPro" id="IPR017439">
    <property type="entry name" value="Amidohydrolase"/>
</dbReference>
<sequence length="420" mass="43864">MTSATSLAAKAHALAADHDHHAIRALYEDLHRHPELAHAEHTTAARAAKELQDSGVEVTQNVGGTGVVGVLENGPGRTVLIRADMDALPVQESTGLPYASRVDGVMHACGHDMHTAMLLGSAQALARGRRHWTGTVLFVLQPAEETGEGALAMRADRLLERFPRPDVLLAQHVSAGPAGLVAHVEGPVLAASTSIDIIIHGRGGHGSRPDTTIDPIIIAAAVVGRLQSIVAREIAPRHSAVVTVGRIHAGTAHNVIPETAELGLTVRSTTGEVQDQIVTAIRRIATGECAAAGAPAEPEIRIVKSMPATVNDTATARRIAQTHREMFGATHVIDPGPAMGSEDFSELALCPDGTSIPYHYWFLPSTTAAVWDAAEGASPVQKFAKVPSAHSPHFAPDPAVIGQGIAAMTGAVLAELNQPA</sequence>
<gene>
    <name evidence="2" type="ORF">ACEG43_45185</name>
</gene>